<feature type="region of interest" description="Disordered" evidence="1">
    <location>
        <begin position="62"/>
        <end position="88"/>
    </location>
</feature>
<organism evidence="2 3">
    <name type="scientific">Allacma fusca</name>
    <dbReference type="NCBI Taxonomy" id="39272"/>
    <lineage>
        <taxon>Eukaryota</taxon>
        <taxon>Metazoa</taxon>
        <taxon>Ecdysozoa</taxon>
        <taxon>Arthropoda</taxon>
        <taxon>Hexapoda</taxon>
        <taxon>Collembola</taxon>
        <taxon>Symphypleona</taxon>
        <taxon>Sminthuridae</taxon>
        <taxon>Allacma</taxon>
    </lineage>
</organism>
<name>A0A8J2LQW4_9HEXA</name>
<dbReference type="Proteomes" id="UP000708208">
    <property type="component" value="Unassembled WGS sequence"/>
</dbReference>
<comment type="caution">
    <text evidence="2">The sequence shown here is derived from an EMBL/GenBank/DDBJ whole genome shotgun (WGS) entry which is preliminary data.</text>
</comment>
<sequence>MLSLLGLQNIFGENTFVDTGTGIVRDTVAASRSLADAAVQRSVAAVNYIPAFGIESLLQPDSFSQSERSSIRTDSSKPSNLESQIPGFSLFENLSNKTGLGSKIEAGISALTGVSRSNPPDNNDGDDDGDESGEGRDPNTPNPDQSQIVQGTKPKRVNRNRTGLLKLFGSKRRKHNFSRKAVTGR</sequence>
<accession>A0A8J2LQW4</accession>
<dbReference type="EMBL" id="CAJVCH010571278">
    <property type="protein sequence ID" value="CAG7837084.1"/>
    <property type="molecule type" value="Genomic_DNA"/>
</dbReference>
<gene>
    <name evidence="2" type="ORF">AFUS01_LOCUS46249</name>
</gene>
<evidence type="ECO:0000313" key="2">
    <source>
        <dbReference type="EMBL" id="CAG7837084.1"/>
    </source>
</evidence>
<evidence type="ECO:0000256" key="1">
    <source>
        <dbReference type="SAM" id="MobiDB-lite"/>
    </source>
</evidence>
<feature type="compositionally biased region" description="Acidic residues" evidence="1">
    <location>
        <begin position="123"/>
        <end position="132"/>
    </location>
</feature>
<feature type="region of interest" description="Disordered" evidence="1">
    <location>
        <begin position="112"/>
        <end position="185"/>
    </location>
</feature>
<dbReference type="AlphaFoldDB" id="A0A8J2LQW4"/>
<protein>
    <submittedName>
        <fullName evidence="2">Uncharacterized protein</fullName>
    </submittedName>
</protein>
<evidence type="ECO:0000313" key="3">
    <source>
        <dbReference type="Proteomes" id="UP000708208"/>
    </source>
</evidence>
<reference evidence="2" key="1">
    <citation type="submission" date="2021-06" db="EMBL/GenBank/DDBJ databases">
        <authorList>
            <person name="Hodson N. C."/>
            <person name="Mongue J. A."/>
            <person name="Jaron S. K."/>
        </authorList>
    </citation>
    <scope>NUCLEOTIDE SEQUENCE</scope>
</reference>
<proteinExistence type="predicted"/>
<feature type="compositionally biased region" description="Basic residues" evidence="1">
    <location>
        <begin position="169"/>
        <end position="178"/>
    </location>
</feature>
<keyword evidence="3" id="KW-1185">Reference proteome</keyword>